<dbReference type="GO" id="GO:0006260">
    <property type="term" value="P:DNA replication"/>
    <property type="evidence" value="ECO:0007669"/>
    <property type="project" value="UniProtKB-KW"/>
</dbReference>
<keyword evidence="7 10" id="KW-0804">Transcription</keyword>
<dbReference type="OMA" id="HTWPPVT"/>
<evidence type="ECO:0000256" key="5">
    <source>
        <dbReference type="ARBA" id="ARBA00023015"/>
    </source>
</evidence>
<dbReference type="PANTHER" id="PTHR13980:SF15">
    <property type="entry name" value="FACT COMPLEX SUBUNIT SPT16"/>
    <property type="match status" value="1"/>
</dbReference>
<organism evidence="14 15">
    <name type="scientific">Entamoeba invadens IP1</name>
    <dbReference type="NCBI Taxonomy" id="370355"/>
    <lineage>
        <taxon>Eukaryota</taxon>
        <taxon>Amoebozoa</taxon>
        <taxon>Evosea</taxon>
        <taxon>Archamoebae</taxon>
        <taxon>Mastigamoebida</taxon>
        <taxon>Entamoebidae</taxon>
        <taxon>Entamoeba</taxon>
    </lineage>
</organism>
<dbReference type="InterPro" id="IPR056595">
    <property type="entry name" value="Fact-SPT16_PH"/>
</dbReference>
<gene>
    <name evidence="14" type="ORF">EIN_409060</name>
</gene>
<keyword evidence="6" id="KW-0175">Coiled coil</keyword>
<keyword evidence="15" id="KW-1185">Reference proteome</keyword>
<feature type="domain" description="Histone chaperone RTT106/FACT complex subunit SPT16-like middle" evidence="13">
    <location>
        <begin position="527"/>
        <end position="619"/>
    </location>
</feature>
<dbReference type="Pfam" id="PF08644">
    <property type="entry name" value="SPT16"/>
    <property type="match status" value="1"/>
</dbReference>
<evidence type="ECO:0000256" key="2">
    <source>
        <dbReference type="ARBA" id="ARBA00022454"/>
    </source>
</evidence>
<keyword evidence="9 10" id="KW-0539">Nucleus</keyword>
<dbReference type="Pfam" id="PF24824">
    <property type="entry name" value="PH_SPT16"/>
    <property type="match status" value="1"/>
</dbReference>
<name>A0A0A1TWP6_ENTIV</name>
<comment type="subcellular location">
    <subcellularLocation>
        <location evidence="10">Nucleus</location>
    </subcellularLocation>
    <subcellularLocation>
        <location evidence="10">Chromosome</location>
    </subcellularLocation>
</comment>
<keyword evidence="3 10" id="KW-0235">DNA replication</keyword>
<comment type="function">
    <text evidence="10">Component of the FACT complex, a general chromatin factor that acts to reorganize nucleosomes. The FACT complex is involved in multiple processes that require DNA as a template such as mRNA elongation, DNA replication and DNA repair. During transcription elongation the FACT complex acts as a histone chaperone that both destabilizes and restores nucleosomal structure. It facilitates the passage of RNA polymerase II and transcription by promoting the dissociation of one histone H2A-H2B dimer from the nucleosome, then subsequently promotes the reestablishment of the nucleosome following the passage of RNA polymerase II.</text>
</comment>
<evidence type="ECO:0000313" key="14">
    <source>
        <dbReference type="EMBL" id="ELP85617.1"/>
    </source>
</evidence>
<evidence type="ECO:0000256" key="11">
    <source>
        <dbReference type="SAM" id="MobiDB-lite"/>
    </source>
</evidence>
<evidence type="ECO:0000256" key="8">
    <source>
        <dbReference type="ARBA" id="ARBA00023204"/>
    </source>
</evidence>
<dbReference type="GeneID" id="14884589"/>
<sequence>MNITAAQLACVLVKRRFAPKMKDVLETEDSISHTKIVDFIKSGVHDEKIKKEVPTAESATIDASVLSGKFTHTWPPVTSEGNLHDDIIFVYVKVAIDKETAIVARTYGVDPTKELKHTYTLLLKLEQDLALKYKAGVTVEDKVVEVNDLSQKVDVIKGENTLKEGDVISIRVWSGQLMIVNTYFIGAKTVCMTKFVPSNTSSVFFSFKEEEEVEALPKFREKKTGDNTEEEKLKEYEMQRKEMREEFKPKIEVVKKEKVDPTCYTKEIELPKKKPNYIASDVDKFALLLPVGGRLVPFHVNYIKSVTTREGFFRVNFNVPRETEEGTTYIKELSFHVKDPERIATIERDYKEMKKKWTEEEKIRSVRGVKEEKLVIRRENVPVLRAVGINPVLKGKKTEGNLEAHMNGFKFTSNGGNVEIMFNNIRHAFYQNGDKETVILIHLFLDPPVIIQNKAYSHIQFYNEIMDVSLNIDRSDHYYSEADELREEEREKRIRAKYNHLYNDFMGKLKELKVPVLFEIPFRELRFNGTIKRNTATMQPTVNCLINITDAPYKVIELETIDIVVFERLSRNLTLKNFDMVVIFKDHNKPVLPIGSVSKVDLDHIKKWLTKCDIKTYETPQSLNWTNIMETVNSDQEHFEENGWSFLNPDNGSEDSEEEEQVYEAVDDGDDEEDLSTDLSSEEDDESSSEEEEDDSGESWSDLEKQAMKDDMVKDREEHEMFGREKMIKQRERTQKKYVPQRTTTIQNFFKKTTTAPTRSSAPMKREPIKMNKAFVPQKKETTFSLSGGVKRGPPTAGSYGKRKP</sequence>
<evidence type="ECO:0000256" key="1">
    <source>
        <dbReference type="ARBA" id="ARBA00010779"/>
    </source>
</evidence>
<keyword evidence="2 10" id="KW-0158">Chromosome</keyword>
<dbReference type="Gene3D" id="2.30.29.210">
    <property type="entry name" value="FACT complex subunit Spt16p/Cdc68p"/>
    <property type="match status" value="1"/>
</dbReference>
<dbReference type="GO" id="GO:0006281">
    <property type="term" value="P:DNA repair"/>
    <property type="evidence" value="ECO:0007669"/>
    <property type="project" value="UniProtKB-UniRule"/>
</dbReference>
<keyword evidence="4 10" id="KW-0227">DNA damage</keyword>
<dbReference type="GO" id="GO:0035101">
    <property type="term" value="C:FACT complex"/>
    <property type="evidence" value="ECO:0007669"/>
    <property type="project" value="UniProtKB-UniRule"/>
</dbReference>
<evidence type="ECO:0000256" key="3">
    <source>
        <dbReference type="ARBA" id="ARBA00022705"/>
    </source>
</evidence>
<dbReference type="AlphaFoldDB" id="A0A0A1TWP6"/>
<dbReference type="PANTHER" id="PTHR13980">
    <property type="entry name" value="CDC68 RELATED"/>
    <property type="match status" value="1"/>
</dbReference>
<evidence type="ECO:0000256" key="10">
    <source>
        <dbReference type="RuleBase" id="RU367052"/>
    </source>
</evidence>
<dbReference type="Gene3D" id="3.90.230.10">
    <property type="entry name" value="Creatinase/methionine aminopeptidase superfamily"/>
    <property type="match status" value="1"/>
</dbReference>
<dbReference type="EMBL" id="KB207048">
    <property type="protein sequence ID" value="ELP85617.1"/>
    <property type="molecule type" value="Genomic_DNA"/>
</dbReference>
<dbReference type="Gene3D" id="2.30.29.150">
    <property type="match status" value="1"/>
</dbReference>
<dbReference type="InterPro" id="IPR013719">
    <property type="entry name" value="RTT106/SPT16-like_middle_dom"/>
</dbReference>
<dbReference type="RefSeq" id="XP_004184963.1">
    <property type="nucleotide sequence ID" value="XM_004184915.1"/>
</dbReference>
<dbReference type="GO" id="GO:0006368">
    <property type="term" value="P:transcription elongation by RNA polymerase II"/>
    <property type="evidence" value="ECO:0007669"/>
    <property type="project" value="TreeGrafter"/>
</dbReference>
<dbReference type="Proteomes" id="UP000014680">
    <property type="component" value="Unassembled WGS sequence"/>
</dbReference>
<protein>
    <recommendedName>
        <fullName evidence="10">FACT complex subunit</fullName>
    </recommendedName>
</protein>
<evidence type="ECO:0000256" key="9">
    <source>
        <dbReference type="ARBA" id="ARBA00023242"/>
    </source>
</evidence>
<feature type="domain" description="FACT complex subunit SPT16 middle" evidence="12">
    <location>
        <begin position="278"/>
        <end position="411"/>
    </location>
</feature>
<accession>A0A0A1TWP6</accession>
<feature type="compositionally biased region" description="Acidic residues" evidence="11">
    <location>
        <begin position="652"/>
        <end position="697"/>
    </location>
</feature>
<evidence type="ECO:0000256" key="7">
    <source>
        <dbReference type="ARBA" id="ARBA00023163"/>
    </source>
</evidence>
<evidence type="ECO:0000259" key="12">
    <source>
        <dbReference type="SMART" id="SM01286"/>
    </source>
</evidence>
<dbReference type="InterPro" id="IPR040258">
    <property type="entry name" value="Spt16"/>
</dbReference>
<dbReference type="KEGG" id="eiv:EIN_409060"/>
<dbReference type="FunFam" id="2.30.29.30:FF:000017">
    <property type="entry name" value="FACT complex subunit SPT16"/>
    <property type="match status" value="1"/>
</dbReference>
<dbReference type="VEuPathDB" id="AmoebaDB:EIN_409060"/>
<comment type="subunit">
    <text evidence="10">Component of the FACT complex.</text>
</comment>
<dbReference type="InterPro" id="IPR036005">
    <property type="entry name" value="Creatinase/aminopeptidase-like"/>
</dbReference>
<evidence type="ECO:0000256" key="6">
    <source>
        <dbReference type="ARBA" id="ARBA00023054"/>
    </source>
</evidence>
<feature type="compositionally biased region" description="Basic and acidic residues" evidence="11">
    <location>
        <begin position="702"/>
        <end position="735"/>
    </location>
</feature>
<feature type="compositionally biased region" description="Polar residues" evidence="11">
    <location>
        <begin position="741"/>
        <end position="761"/>
    </location>
</feature>
<evidence type="ECO:0000256" key="4">
    <source>
        <dbReference type="ARBA" id="ARBA00022763"/>
    </source>
</evidence>
<dbReference type="SMART" id="SM01287">
    <property type="entry name" value="Rtt106"/>
    <property type="match status" value="1"/>
</dbReference>
<keyword evidence="8 10" id="KW-0234">DNA repair</keyword>
<proteinExistence type="inferred from homology"/>
<keyword evidence="5 10" id="KW-0805">Transcription regulation</keyword>
<comment type="similarity">
    <text evidence="1 10">Belongs to the peptidase M24 family. SPT16 subfamily.</text>
</comment>
<dbReference type="InterPro" id="IPR011993">
    <property type="entry name" value="PH-like_dom_sf"/>
</dbReference>
<feature type="region of interest" description="Disordered" evidence="11">
    <location>
        <begin position="642"/>
        <end position="805"/>
    </location>
</feature>
<dbReference type="InterPro" id="IPR013953">
    <property type="entry name" value="FACT_SPT16_M"/>
</dbReference>
<dbReference type="SMART" id="SM01286">
    <property type="entry name" value="SPT16"/>
    <property type="match status" value="1"/>
</dbReference>
<dbReference type="GO" id="GO:0031491">
    <property type="term" value="F:nucleosome binding"/>
    <property type="evidence" value="ECO:0007669"/>
    <property type="project" value="TreeGrafter"/>
</dbReference>
<reference evidence="14 15" key="1">
    <citation type="submission" date="2012-10" db="EMBL/GenBank/DDBJ databases">
        <authorList>
            <person name="Zafar N."/>
            <person name="Inman J."/>
            <person name="Hall N."/>
            <person name="Lorenzi H."/>
            <person name="Caler E."/>
        </authorList>
    </citation>
    <scope>NUCLEOTIDE SEQUENCE [LARGE SCALE GENOMIC DNA]</scope>
    <source>
        <strain evidence="14 15">IP1</strain>
    </source>
</reference>
<dbReference type="Gene3D" id="2.30.29.30">
    <property type="entry name" value="Pleckstrin-homology domain (PH domain)/Phosphotyrosine-binding domain (PTB)"/>
    <property type="match status" value="1"/>
</dbReference>
<evidence type="ECO:0000259" key="13">
    <source>
        <dbReference type="SMART" id="SM01287"/>
    </source>
</evidence>
<dbReference type="OrthoDB" id="10251642at2759"/>
<dbReference type="Pfam" id="PF08512">
    <property type="entry name" value="Rttp106-like_middle"/>
    <property type="match status" value="1"/>
</dbReference>
<evidence type="ECO:0000313" key="15">
    <source>
        <dbReference type="Proteomes" id="UP000014680"/>
    </source>
</evidence>